<sequence>MVYTFEVPFYKRFKKKREYFNSEGKAIGLVSRYFESKLQNLISFIIDGYFLNIKVENIDNQLEIKAKHQMFSVRDKWDIDVGDNTYLLECKTKVKTNPRFIFHFGQKEYIIYRDFADKYIKIEDTSTKNIISEWKYISKVPPRKVEIQVFDETMNIHLLMCLFLILSLKYN</sequence>
<comment type="caution">
    <text evidence="2">The sequence shown here is derived from an EMBL/GenBank/DDBJ whole genome shotgun (WGS) entry which is preliminary data.</text>
</comment>
<evidence type="ECO:0000259" key="1">
    <source>
        <dbReference type="Pfam" id="PF23728"/>
    </source>
</evidence>
<accession>A0ABQ2DZS4</accession>
<name>A0ABQ2DZS4_9BACI</name>
<protein>
    <recommendedName>
        <fullName evidence="1">Tubby C-terminal domain-containing protein</fullName>
    </recommendedName>
</protein>
<dbReference type="EMBL" id="BMPN01000022">
    <property type="protein sequence ID" value="GGJ77899.1"/>
    <property type="molecule type" value="Genomic_DNA"/>
</dbReference>
<dbReference type="Proteomes" id="UP000634435">
    <property type="component" value="Unassembled WGS sequence"/>
</dbReference>
<dbReference type="Pfam" id="PF23728">
    <property type="entry name" value="Tubby_C_like"/>
    <property type="match status" value="1"/>
</dbReference>
<gene>
    <name evidence="2" type="ORF">GCM10007111_44260</name>
</gene>
<evidence type="ECO:0000313" key="2">
    <source>
        <dbReference type="EMBL" id="GGJ77899.1"/>
    </source>
</evidence>
<dbReference type="RefSeq" id="WP_160807696.1">
    <property type="nucleotide sequence ID" value="NZ_BMPN01000022.1"/>
</dbReference>
<organism evidence="2 3">
    <name type="scientific">Virgibacillus kapii</name>
    <dbReference type="NCBI Taxonomy" id="1638645"/>
    <lineage>
        <taxon>Bacteria</taxon>
        <taxon>Bacillati</taxon>
        <taxon>Bacillota</taxon>
        <taxon>Bacilli</taxon>
        <taxon>Bacillales</taxon>
        <taxon>Bacillaceae</taxon>
        <taxon>Virgibacillus</taxon>
    </lineage>
</organism>
<proteinExistence type="predicted"/>
<feature type="domain" description="Tubby C-terminal" evidence="1">
    <location>
        <begin position="3"/>
        <end position="169"/>
    </location>
</feature>
<keyword evidence="3" id="KW-1185">Reference proteome</keyword>
<reference evidence="3" key="1">
    <citation type="journal article" date="2019" name="Int. J. Syst. Evol. Microbiol.">
        <title>The Global Catalogue of Microorganisms (GCM) 10K type strain sequencing project: providing services to taxonomists for standard genome sequencing and annotation.</title>
        <authorList>
            <consortium name="The Broad Institute Genomics Platform"/>
            <consortium name="The Broad Institute Genome Sequencing Center for Infectious Disease"/>
            <person name="Wu L."/>
            <person name="Ma J."/>
        </authorList>
    </citation>
    <scope>NUCLEOTIDE SEQUENCE [LARGE SCALE GENOMIC DNA]</scope>
    <source>
        <strain evidence="3">JCM 30071</strain>
    </source>
</reference>
<dbReference type="InterPro" id="IPR056944">
    <property type="entry name" value="Tubby_C-like"/>
</dbReference>
<evidence type="ECO:0000313" key="3">
    <source>
        <dbReference type="Proteomes" id="UP000634435"/>
    </source>
</evidence>